<dbReference type="EMBL" id="BLAU01000001">
    <property type="protein sequence ID" value="GET21084.1"/>
    <property type="molecule type" value="Genomic_DNA"/>
</dbReference>
<feature type="chain" id="PRO_5046456329" description="TPM domain-containing protein" evidence="2">
    <location>
        <begin position="29"/>
        <end position="283"/>
    </location>
</feature>
<dbReference type="InterPro" id="IPR007621">
    <property type="entry name" value="TPM_dom"/>
</dbReference>
<name>A0ABQ0ZI62_9BACT</name>
<feature type="transmembrane region" description="Helical" evidence="1">
    <location>
        <begin position="195"/>
        <end position="212"/>
    </location>
</feature>
<gene>
    <name evidence="4" type="ORF">JCM18694_13300</name>
</gene>
<keyword evidence="1" id="KW-0472">Membrane</keyword>
<evidence type="ECO:0000313" key="5">
    <source>
        <dbReference type="Proteomes" id="UP000396862"/>
    </source>
</evidence>
<evidence type="ECO:0000256" key="2">
    <source>
        <dbReference type="SAM" id="SignalP"/>
    </source>
</evidence>
<feature type="domain" description="TPM" evidence="3">
    <location>
        <begin position="43"/>
        <end position="170"/>
    </location>
</feature>
<accession>A0ABQ0ZI62</accession>
<dbReference type="Proteomes" id="UP000396862">
    <property type="component" value="Unassembled WGS sequence"/>
</dbReference>
<comment type="caution">
    <text evidence="4">The sequence shown here is derived from an EMBL/GenBank/DDBJ whole genome shotgun (WGS) entry which is preliminary data.</text>
</comment>
<dbReference type="Gene3D" id="3.10.310.50">
    <property type="match status" value="1"/>
</dbReference>
<proteinExistence type="predicted"/>
<dbReference type="Pfam" id="PF04536">
    <property type="entry name" value="TPM_phosphatase"/>
    <property type="match status" value="1"/>
</dbReference>
<evidence type="ECO:0000256" key="1">
    <source>
        <dbReference type="SAM" id="Phobius"/>
    </source>
</evidence>
<evidence type="ECO:0000259" key="3">
    <source>
        <dbReference type="Pfam" id="PF04536"/>
    </source>
</evidence>
<feature type="signal peptide" evidence="2">
    <location>
        <begin position="1"/>
        <end position="28"/>
    </location>
</feature>
<keyword evidence="2" id="KW-0732">Signal</keyword>
<sequence>MKQIKHISMRMKGMLLLLALLLSFNAFAENSDFPDRPQPARLVNDLAHVLPQQKAMMLNEKLAEFARQTSTQIAVVTVNNLHGYDKADYAVRLAQRWGIGQKGSDNGILILVKPKTSESMGQVFIAVGYGLEGVVPDVVAKQTIIENEMIPWFKKGDYFIGIDRATNVLMGLTKKEFTADQYIQATREQSKRGRGTGGVGVVIFFIVLFFIFGRRRRRFGAVGRGPSFLEALLLMNLFGGSHRGTWDDFSGGGGSFGGGGGGFSDFGGFGGGSFGGGGAGGTW</sequence>
<dbReference type="PANTHER" id="PTHR30373">
    <property type="entry name" value="UPF0603 PROTEIN YGCG"/>
    <property type="match status" value="1"/>
</dbReference>
<dbReference type="PANTHER" id="PTHR30373:SF2">
    <property type="entry name" value="UPF0603 PROTEIN YGCG"/>
    <property type="match status" value="1"/>
</dbReference>
<keyword evidence="1" id="KW-0812">Transmembrane</keyword>
<keyword evidence="1" id="KW-1133">Transmembrane helix</keyword>
<reference evidence="4 5" key="1">
    <citation type="submission" date="2019-10" db="EMBL/GenBank/DDBJ databases">
        <title>Prolixibacter strains distinguished by the presence of nitrate reductase genes were adept at nitrate-dependent anaerobic corrosion of metallic iron and carbon steel.</title>
        <authorList>
            <person name="Iino T."/>
            <person name="Shono N."/>
            <person name="Ito K."/>
            <person name="Nakamura R."/>
            <person name="Sueoka K."/>
            <person name="Harayama S."/>
            <person name="Ohkuma M."/>
        </authorList>
    </citation>
    <scope>NUCLEOTIDE SEQUENCE [LARGE SCALE GENOMIC DNA]</scope>
    <source>
        <strain evidence="4 5">MIC1-1</strain>
    </source>
</reference>
<keyword evidence="5" id="KW-1185">Reference proteome</keyword>
<organism evidence="4 5">
    <name type="scientific">Prolixibacter denitrificans</name>
    <dbReference type="NCBI Taxonomy" id="1541063"/>
    <lineage>
        <taxon>Bacteria</taxon>
        <taxon>Pseudomonadati</taxon>
        <taxon>Bacteroidota</taxon>
        <taxon>Bacteroidia</taxon>
        <taxon>Marinilabiliales</taxon>
        <taxon>Prolixibacteraceae</taxon>
        <taxon>Prolixibacter</taxon>
    </lineage>
</organism>
<protein>
    <recommendedName>
        <fullName evidence="3">TPM domain-containing protein</fullName>
    </recommendedName>
</protein>
<evidence type="ECO:0000313" key="4">
    <source>
        <dbReference type="EMBL" id="GET21084.1"/>
    </source>
</evidence>